<dbReference type="PANTHER" id="PTHR21367:SF1">
    <property type="entry name" value="ARGINYL-TRNA--PROTEIN TRANSFERASE 1"/>
    <property type="match status" value="1"/>
</dbReference>
<dbReference type="RefSeq" id="WP_054340936.1">
    <property type="nucleotide sequence ID" value="NZ_FTOE01000002.1"/>
</dbReference>
<name>A0A1N7JYW3_9GAMM</name>
<comment type="similarity">
    <text evidence="4">Belongs to the R-transferase family. Bpt subfamily.</text>
</comment>
<evidence type="ECO:0000256" key="1">
    <source>
        <dbReference type="ARBA" id="ARBA00022490"/>
    </source>
</evidence>
<evidence type="ECO:0000259" key="6">
    <source>
        <dbReference type="Pfam" id="PF04377"/>
    </source>
</evidence>
<dbReference type="PANTHER" id="PTHR21367">
    <property type="entry name" value="ARGININE-TRNA-PROTEIN TRANSFERASE 1"/>
    <property type="match status" value="1"/>
</dbReference>
<dbReference type="Pfam" id="PF04376">
    <property type="entry name" value="ATE_N"/>
    <property type="match status" value="1"/>
</dbReference>
<evidence type="ECO:0000313" key="7">
    <source>
        <dbReference type="EMBL" id="SIS54529.1"/>
    </source>
</evidence>
<dbReference type="SUPFAM" id="SSF55729">
    <property type="entry name" value="Acyl-CoA N-acyltransferases (Nat)"/>
    <property type="match status" value="1"/>
</dbReference>
<reference evidence="8" key="1">
    <citation type="submission" date="2017-01" db="EMBL/GenBank/DDBJ databases">
        <authorList>
            <person name="Varghese N."/>
            <person name="Submissions S."/>
        </authorList>
    </citation>
    <scope>NUCLEOTIDE SEQUENCE [LARGE SCALE GENOMIC DNA]</scope>
    <source>
        <strain evidence="8">DSM 22306</strain>
    </source>
</reference>
<dbReference type="InterPro" id="IPR030700">
    <property type="entry name" value="N-end_Aminoacyl_Trfase"/>
</dbReference>
<dbReference type="Proteomes" id="UP000185999">
    <property type="component" value="Unassembled WGS sequence"/>
</dbReference>
<organism evidence="7 8">
    <name type="scientific">Neptunomonas antarctica</name>
    <dbReference type="NCBI Taxonomy" id="619304"/>
    <lineage>
        <taxon>Bacteria</taxon>
        <taxon>Pseudomonadati</taxon>
        <taxon>Pseudomonadota</taxon>
        <taxon>Gammaproteobacteria</taxon>
        <taxon>Oceanospirillales</taxon>
        <taxon>Oceanospirillaceae</taxon>
        <taxon>Neptunomonas</taxon>
    </lineage>
</organism>
<dbReference type="GO" id="GO:0005737">
    <property type="term" value="C:cytoplasm"/>
    <property type="evidence" value="ECO:0007669"/>
    <property type="project" value="UniProtKB-SubCell"/>
</dbReference>
<comment type="function">
    <text evidence="4">Functions in the N-end rule pathway of protein degradation where it conjugates Leu from its aminoacyl-tRNA to the N-termini of proteins containing an N-terminal aspartate or glutamate.</text>
</comment>
<evidence type="ECO:0000313" key="8">
    <source>
        <dbReference type="Proteomes" id="UP000185999"/>
    </source>
</evidence>
<evidence type="ECO:0000256" key="3">
    <source>
        <dbReference type="ARBA" id="ARBA00023315"/>
    </source>
</evidence>
<dbReference type="STRING" id="619304.SAMN05421760_10291"/>
<keyword evidence="8" id="KW-1185">Reference proteome</keyword>
<proteinExistence type="inferred from homology"/>
<dbReference type="EMBL" id="FTOE01000002">
    <property type="protein sequence ID" value="SIS54529.1"/>
    <property type="molecule type" value="Genomic_DNA"/>
</dbReference>
<comment type="subcellular location">
    <subcellularLocation>
        <location evidence="4">Cytoplasm</location>
    </subcellularLocation>
</comment>
<dbReference type="InterPro" id="IPR017138">
    <property type="entry name" value="Asp_Glu_LeuTrfase"/>
</dbReference>
<dbReference type="Pfam" id="PF04377">
    <property type="entry name" value="ATE_C"/>
    <property type="match status" value="1"/>
</dbReference>
<dbReference type="GO" id="GO:0004057">
    <property type="term" value="F:arginyl-tRNA--protein transferase activity"/>
    <property type="evidence" value="ECO:0007669"/>
    <property type="project" value="InterPro"/>
</dbReference>
<dbReference type="GO" id="GO:0008914">
    <property type="term" value="F:leucyl-tRNA--protein transferase activity"/>
    <property type="evidence" value="ECO:0007669"/>
    <property type="project" value="UniProtKB-UniRule"/>
</dbReference>
<keyword evidence="1 4" id="KW-0963">Cytoplasm</keyword>
<dbReference type="InterPro" id="IPR007472">
    <property type="entry name" value="N-end_Aminoacyl_Trfase_C"/>
</dbReference>
<dbReference type="NCBIfam" id="NF002346">
    <property type="entry name" value="PRK01305.2-3"/>
    <property type="match status" value="1"/>
</dbReference>
<dbReference type="PIRSF" id="PIRSF037208">
    <property type="entry name" value="ATE_pro_prd"/>
    <property type="match status" value="1"/>
</dbReference>
<evidence type="ECO:0000256" key="2">
    <source>
        <dbReference type="ARBA" id="ARBA00022679"/>
    </source>
</evidence>
<dbReference type="InterPro" id="IPR016181">
    <property type="entry name" value="Acyl_CoA_acyltransferase"/>
</dbReference>
<dbReference type="EC" id="2.3.2.29" evidence="4"/>
<feature type="domain" description="N-end aminoacyl transferase N-terminal" evidence="5">
    <location>
        <begin position="15"/>
        <end position="85"/>
    </location>
</feature>
<dbReference type="NCBIfam" id="NF002341">
    <property type="entry name" value="PRK01305.1-1"/>
    <property type="match status" value="1"/>
</dbReference>
<dbReference type="AlphaFoldDB" id="A0A1N7JYW3"/>
<keyword evidence="3 4" id="KW-0012">Acyltransferase</keyword>
<protein>
    <recommendedName>
        <fullName evidence="4">Aspartate/glutamate leucyltransferase</fullName>
        <ecNumber evidence="4">2.3.2.29</ecNumber>
    </recommendedName>
</protein>
<dbReference type="GO" id="GO:0071596">
    <property type="term" value="P:ubiquitin-dependent protein catabolic process via the N-end rule pathway"/>
    <property type="evidence" value="ECO:0007669"/>
    <property type="project" value="InterPro"/>
</dbReference>
<feature type="domain" description="N-end rule aminoacyl transferase C-terminal" evidence="6">
    <location>
        <begin position="105"/>
        <end position="228"/>
    </location>
</feature>
<accession>A0A1N7JYW3</accession>
<dbReference type="OrthoDB" id="9782022at2"/>
<keyword evidence="2 4" id="KW-0808">Transferase</keyword>
<gene>
    <name evidence="4" type="primary">bpt</name>
    <name evidence="7" type="ORF">SAMN05421760_10291</name>
</gene>
<dbReference type="InterPro" id="IPR007471">
    <property type="entry name" value="N-end_Aminoacyl_Trfase_N"/>
</dbReference>
<evidence type="ECO:0000259" key="5">
    <source>
        <dbReference type="Pfam" id="PF04376"/>
    </source>
</evidence>
<comment type="catalytic activity">
    <reaction evidence="4">
        <text>N-terminal L-aspartyl-[protein] + L-leucyl-tRNA(Leu) = N-terminal L-leucyl-L-aspartyl-[protein] + tRNA(Leu) + H(+)</text>
        <dbReference type="Rhea" id="RHEA:50420"/>
        <dbReference type="Rhea" id="RHEA-COMP:9613"/>
        <dbReference type="Rhea" id="RHEA-COMP:9622"/>
        <dbReference type="Rhea" id="RHEA-COMP:12669"/>
        <dbReference type="Rhea" id="RHEA-COMP:12674"/>
        <dbReference type="ChEBI" id="CHEBI:15378"/>
        <dbReference type="ChEBI" id="CHEBI:64720"/>
        <dbReference type="ChEBI" id="CHEBI:78442"/>
        <dbReference type="ChEBI" id="CHEBI:78494"/>
        <dbReference type="ChEBI" id="CHEBI:133042"/>
        <dbReference type="EC" id="2.3.2.29"/>
    </reaction>
</comment>
<dbReference type="HAMAP" id="MF_00689">
    <property type="entry name" value="Bpt"/>
    <property type="match status" value="1"/>
</dbReference>
<dbReference type="NCBIfam" id="NF002342">
    <property type="entry name" value="PRK01305.1-3"/>
    <property type="match status" value="1"/>
</dbReference>
<comment type="catalytic activity">
    <reaction evidence="4">
        <text>N-terminal L-glutamyl-[protein] + L-leucyl-tRNA(Leu) = N-terminal L-leucyl-L-glutamyl-[protein] + tRNA(Leu) + H(+)</text>
        <dbReference type="Rhea" id="RHEA:50412"/>
        <dbReference type="Rhea" id="RHEA-COMP:9613"/>
        <dbReference type="Rhea" id="RHEA-COMP:9622"/>
        <dbReference type="Rhea" id="RHEA-COMP:12664"/>
        <dbReference type="Rhea" id="RHEA-COMP:12668"/>
        <dbReference type="ChEBI" id="CHEBI:15378"/>
        <dbReference type="ChEBI" id="CHEBI:64721"/>
        <dbReference type="ChEBI" id="CHEBI:78442"/>
        <dbReference type="ChEBI" id="CHEBI:78494"/>
        <dbReference type="ChEBI" id="CHEBI:133041"/>
        <dbReference type="EC" id="2.3.2.29"/>
    </reaction>
</comment>
<dbReference type="NCBIfam" id="NF002345">
    <property type="entry name" value="PRK01305.2-2"/>
    <property type="match status" value="1"/>
</dbReference>
<sequence length="239" mass="28256">MTDLKELHFFSTPEHSCSYIKGYKAKTLFVDPQSNISATAFSQLSDLGFRRSGKHIYRPHCEHCQACISVRVPIQFFQPNKTQRRIYNKNKDLIVQKTIPRYTDEYFKLYSDYISLRHADGDMYPPNKEQFISFLVEGQQPCEFLEFYLDSKLIGIAVTDRLTKGLSATYTFFDPDPALQHRSLGTYAILWQIEECRKLNLEYLYMGYWVQSCRKMKYKIAYRPLEFLIDGQWILIRSQ</sequence>
<evidence type="ECO:0000256" key="4">
    <source>
        <dbReference type="HAMAP-Rule" id="MF_00689"/>
    </source>
</evidence>